<reference evidence="3 4" key="1">
    <citation type="submission" date="2012-06" db="EMBL/GenBank/DDBJ databases">
        <title>Finished chromosome of genome of Crinalium epipsammum PCC 9333.</title>
        <authorList>
            <consortium name="US DOE Joint Genome Institute"/>
            <person name="Gugger M."/>
            <person name="Coursin T."/>
            <person name="Rippka R."/>
            <person name="Tandeau De Marsac N."/>
            <person name="Huntemann M."/>
            <person name="Wei C.-L."/>
            <person name="Han J."/>
            <person name="Detter J.C."/>
            <person name="Han C."/>
            <person name="Tapia R."/>
            <person name="Davenport K."/>
            <person name="Daligault H."/>
            <person name="Erkkila T."/>
            <person name="Gu W."/>
            <person name="Munk A.C.C."/>
            <person name="Teshima H."/>
            <person name="Xu Y."/>
            <person name="Chain P."/>
            <person name="Chen A."/>
            <person name="Krypides N."/>
            <person name="Mavromatis K."/>
            <person name="Markowitz V."/>
            <person name="Szeto E."/>
            <person name="Ivanova N."/>
            <person name="Mikhailova N."/>
            <person name="Ovchinnikova G."/>
            <person name="Pagani I."/>
            <person name="Pati A."/>
            <person name="Goodwin L."/>
            <person name="Peters L."/>
            <person name="Pitluck S."/>
            <person name="Woyke T."/>
            <person name="Kerfeld C."/>
        </authorList>
    </citation>
    <scope>NUCLEOTIDE SEQUENCE [LARGE SCALE GENOMIC DNA]</scope>
    <source>
        <strain evidence="3 4">PCC 9333</strain>
    </source>
</reference>
<dbReference type="RefSeq" id="WP_015201270.1">
    <property type="nucleotide sequence ID" value="NC_019753.1"/>
</dbReference>
<feature type="coiled-coil region" evidence="1">
    <location>
        <begin position="262"/>
        <end position="346"/>
    </location>
</feature>
<dbReference type="Gene3D" id="2.40.30.170">
    <property type="match status" value="1"/>
</dbReference>
<gene>
    <name evidence="3" type="ORF">Cri9333_0126</name>
</gene>
<sequence length="498" mass="54702">MRSPLTSSPAQARQTKEQFATPEDYLSYELGKAVQELPPLYTRLLAGSISLMVFGAIAWASFSKVDEVAVANGELIPVTQVRPMRSLGEGTILSVRVKEGDRVQKDQVLIERDPDLPQTEVSILTKQAEKIQEDLKRLEAERTGATTALTPEQAQLRNSRQQAFEKNYAAAIAKANSQIAVINQAKSRLSQLQENWINAKTSLANAETSLASTKSLLPKAQANLALTQERANSLKNLIGTGAVPRLDYLEAQERVLRSQADVTRAEDDITKVKDRVTEAQDKVSSIAKEITTQQQQITQAEQVYQSARNEAARLPSESQIETLTAINQRKEDLAKVAGELEQAKKQREIETIKAPVAGSVYSVKATKGPVQSGEELLSILPKGEELLLEVKVLNRDIGFIAKGMKAKVKMAAFPFQEFGTLEGKVIQISPNAIIDKDLGLVFPTRIKLNQHSSNVRGEKVAFTPGMTATGEVVMRQKTILNFLIEPVSRSFGNAFSVR</sequence>
<proteinExistence type="predicted"/>
<feature type="domain" description="AprE-like beta-barrel" evidence="2">
    <location>
        <begin position="386"/>
        <end position="473"/>
    </location>
</feature>
<keyword evidence="4" id="KW-1185">Reference proteome</keyword>
<evidence type="ECO:0000259" key="2">
    <source>
        <dbReference type="Pfam" id="PF26002"/>
    </source>
</evidence>
<dbReference type="Pfam" id="PF26002">
    <property type="entry name" value="Beta-barrel_AprE"/>
    <property type="match status" value="1"/>
</dbReference>
<dbReference type="PATRIC" id="fig|1173022.3.peg.137"/>
<protein>
    <submittedName>
        <fullName evidence="3">Secretion protein HlyD family protein</fullName>
    </submittedName>
</protein>
<dbReference type="PRINTS" id="PR01490">
    <property type="entry name" value="RTXTOXIND"/>
</dbReference>
<dbReference type="InterPro" id="IPR058982">
    <property type="entry name" value="Beta-barrel_AprE"/>
</dbReference>
<feature type="coiled-coil region" evidence="1">
    <location>
        <begin position="121"/>
        <end position="148"/>
    </location>
</feature>
<dbReference type="eggNOG" id="COG0845">
    <property type="taxonomic scope" value="Bacteria"/>
</dbReference>
<dbReference type="AlphaFoldDB" id="K9VT76"/>
<dbReference type="PANTHER" id="PTHR30386:SF27">
    <property type="entry name" value="MEMBRANE FUSION PROTEIN (MFP) FAMILY PROTEIN"/>
    <property type="match status" value="1"/>
</dbReference>
<dbReference type="STRING" id="1173022.Cri9333_0126"/>
<name>K9VT76_9CYAN</name>
<dbReference type="EMBL" id="CP003620">
    <property type="protein sequence ID" value="AFZ11126.1"/>
    <property type="molecule type" value="Genomic_DNA"/>
</dbReference>
<dbReference type="Proteomes" id="UP000010472">
    <property type="component" value="Chromosome"/>
</dbReference>
<evidence type="ECO:0000256" key="1">
    <source>
        <dbReference type="SAM" id="Coils"/>
    </source>
</evidence>
<dbReference type="PANTHER" id="PTHR30386">
    <property type="entry name" value="MEMBRANE FUSION SUBUNIT OF EMRAB-TOLC MULTIDRUG EFFLUX PUMP"/>
    <property type="match status" value="1"/>
</dbReference>
<evidence type="ECO:0000313" key="4">
    <source>
        <dbReference type="Proteomes" id="UP000010472"/>
    </source>
</evidence>
<accession>K9VT76</accession>
<dbReference type="KEGG" id="cep:Cri9333_0126"/>
<organism evidence="3 4">
    <name type="scientific">Crinalium epipsammum PCC 9333</name>
    <dbReference type="NCBI Taxonomy" id="1173022"/>
    <lineage>
        <taxon>Bacteria</taxon>
        <taxon>Bacillati</taxon>
        <taxon>Cyanobacteriota</taxon>
        <taxon>Cyanophyceae</taxon>
        <taxon>Gomontiellales</taxon>
        <taxon>Gomontiellaceae</taxon>
        <taxon>Crinalium</taxon>
    </lineage>
</organism>
<evidence type="ECO:0000313" key="3">
    <source>
        <dbReference type="EMBL" id="AFZ11126.1"/>
    </source>
</evidence>
<dbReference type="InterPro" id="IPR050739">
    <property type="entry name" value="MFP"/>
</dbReference>
<keyword evidence="1" id="KW-0175">Coiled coil</keyword>
<dbReference type="Gene3D" id="1.10.287.470">
    <property type="entry name" value="Helix hairpin bin"/>
    <property type="match status" value="1"/>
</dbReference>
<dbReference type="HOGENOM" id="CLU_023976_0_1_3"/>
<dbReference type="OrthoDB" id="524912at2"/>
<dbReference type="Gene3D" id="2.40.50.100">
    <property type="match status" value="1"/>
</dbReference>